<dbReference type="EMBL" id="VRLR01000004">
    <property type="protein sequence ID" value="TXK81155.1"/>
    <property type="molecule type" value="Genomic_DNA"/>
</dbReference>
<sequence>MTHWTSADSSADTSNANYMAAVDLGSNSFHMVIARVVDGALQLLHREKQKVQLAEGLTEDLLLTEEAMLRGLAVLTQFADTLKPVPTESVRVIATYTLRRAKNSAMFLRRAQAIFPFPIEVISGQEEARFIYQGVAHFEHYQGRRLVMDIGGGSTEFAIGEGFQPLKLASRNMGCVSYAQLHFPNGRISNKKFERAILQAEQELEPIVSAYRETGWQQVVGTSGTIKTIRDIIVGLGWHPVCIELEQLLQLKDLLVAQENSLQLDLPGLADDRKLLICSGLAILIAAFNMLGILQMYYVDAALREGVLYEMSDRLHHHDIREHTIQSLIKRYSIDTAQADRVRRTALELFAQLRTSWNLTDEMADLLSWAATVYEIGLHINSSSVQRHSSYILKNANLPGFNQEQQQLLATLVRSHRRKIKSEDLSQFYLYNTSTVVSLLVLLRLAVLLNQKRRDDFLPELKAQGQNQQLCLQLPKAWLEQQPLLVADLQQEQLHLKKIAFVLDCPYLIECSLQSPGFDPASAEDDS</sequence>
<dbReference type="InterPro" id="IPR050273">
    <property type="entry name" value="GppA/Ppx_hydrolase"/>
</dbReference>
<dbReference type="InterPro" id="IPR048950">
    <property type="entry name" value="Ppx_GppA_C"/>
</dbReference>
<dbReference type="FunFam" id="3.30.420.40:FF:000023">
    <property type="entry name" value="Guanosine-5'-triphosphate,3'-diphosphate pyrophosphatase"/>
    <property type="match status" value="1"/>
</dbReference>
<dbReference type="Gene3D" id="1.10.3210.10">
    <property type="entry name" value="Hypothetical protein af1432"/>
    <property type="match status" value="1"/>
</dbReference>
<protein>
    <submittedName>
        <fullName evidence="5">Exopolyphosphatase</fullName>
    </submittedName>
</protein>
<dbReference type="InterPro" id="IPR043129">
    <property type="entry name" value="ATPase_NBD"/>
</dbReference>
<comment type="caution">
    <text evidence="5">The sequence shown here is derived from an EMBL/GenBank/DDBJ whole genome shotgun (WGS) entry which is preliminary data.</text>
</comment>
<gene>
    <name evidence="5" type="ORF">FU839_08530</name>
</gene>
<dbReference type="PANTHER" id="PTHR30005:SF14">
    <property type="entry name" value="EXOPOLYPHOSPHATASE"/>
    <property type="match status" value="1"/>
</dbReference>
<feature type="domain" description="Ppx/GppA phosphatase C-terminal" evidence="4">
    <location>
        <begin position="320"/>
        <end position="493"/>
    </location>
</feature>
<evidence type="ECO:0000313" key="6">
    <source>
        <dbReference type="Proteomes" id="UP000321814"/>
    </source>
</evidence>
<dbReference type="PANTHER" id="PTHR30005">
    <property type="entry name" value="EXOPOLYPHOSPHATASE"/>
    <property type="match status" value="1"/>
</dbReference>
<dbReference type="SUPFAM" id="SSF53067">
    <property type="entry name" value="Actin-like ATPase domain"/>
    <property type="match status" value="2"/>
</dbReference>
<proteinExistence type="predicted"/>
<dbReference type="RefSeq" id="WP_147904022.1">
    <property type="nucleotide sequence ID" value="NZ_BAAAGC010000007.1"/>
</dbReference>
<dbReference type="Pfam" id="PF21447">
    <property type="entry name" value="Ppx-GppA_III"/>
    <property type="match status" value="1"/>
</dbReference>
<keyword evidence="2" id="KW-0472">Membrane</keyword>
<dbReference type="Gene3D" id="3.30.420.40">
    <property type="match status" value="1"/>
</dbReference>
<keyword evidence="2" id="KW-0812">Transmembrane</keyword>
<keyword evidence="2" id="KW-1133">Transmembrane helix</keyword>
<organism evidence="5 6">
    <name type="scientific">Rheinheimera tangshanensis</name>
    <dbReference type="NCBI Taxonomy" id="400153"/>
    <lineage>
        <taxon>Bacteria</taxon>
        <taxon>Pseudomonadati</taxon>
        <taxon>Pseudomonadota</taxon>
        <taxon>Gammaproteobacteria</taxon>
        <taxon>Chromatiales</taxon>
        <taxon>Chromatiaceae</taxon>
        <taxon>Rheinheimera</taxon>
    </lineage>
</organism>
<feature type="transmembrane region" description="Helical" evidence="2">
    <location>
        <begin position="275"/>
        <end position="298"/>
    </location>
</feature>
<dbReference type="Gene3D" id="3.30.420.150">
    <property type="entry name" value="Exopolyphosphatase. Domain 2"/>
    <property type="match status" value="1"/>
</dbReference>
<evidence type="ECO:0000256" key="1">
    <source>
        <dbReference type="ARBA" id="ARBA00022801"/>
    </source>
</evidence>
<accession>A0A5C8LYA3</accession>
<dbReference type="InterPro" id="IPR003695">
    <property type="entry name" value="Ppx_GppA_N"/>
</dbReference>
<keyword evidence="6" id="KW-1185">Reference proteome</keyword>
<dbReference type="Pfam" id="PF02541">
    <property type="entry name" value="Ppx-GppA"/>
    <property type="match status" value="1"/>
</dbReference>
<dbReference type="PIRSF" id="PIRSF001267">
    <property type="entry name" value="Pyrophosphatase_GppA_Ppx"/>
    <property type="match status" value="1"/>
</dbReference>
<dbReference type="SUPFAM" id="SSF109604">
    <property type="entry name" value="HD-domain/PDEase-like"/>
    <property type="match status" value="1"/>
</dbReference>
<evidence type="ECO:0000256" key="2">
    <source>
        <dbReference type="SAM" id="Phobius"/>
    </source>
</evidence>
<evidence type="ECO:0000259" key="3">
    <source>
        <dbReference type="Pfam" id="PF02541"/>
    </source>
</evidence>
<dbReference type="OrthoDB" id="9793035at2"/>
<keyword evidence="1" id="KW-0378">Hydrolase</keyword>
<evidence type="ECO:0000313" key="5">
    <source>
        <dbReference type="EMBL" id="TXK81155.1"/>
    </source>
</evidence>
<dbReference type="Proteomes" id="UP000321814">
    <property type="component" value="Unassembled WGS sequence"/>
</dbReference>
<dbReference type="GO" id="GO:0006798">
    <property type="term" value="P:polyphosphate catabolic process"/>
    <property type="evidence" value="ECO:0007669"/>
    <property type="project" value="TreeGrafter"/>
</dbReference>
<dbReference type="GO" id="GO:0004309">
    <property type="term" value="F:exopolyphosphatase activity"/>
    <property type="evidence" value="ECO:0007669"/>
    <property type="project" value="TreeGrafter"/>
</dbReference>
<evidence type="ECO:0000259" key="4">
    <source>
        <dbReference type="Pfam" id="PF21447"/>
    </source>
</evidence>
<dbReference type="AlphaFoldDB" id="A0A5C8LYA3"/>
<dbReference type="InterPro" id="IPR030673">
    <property type="entry name" value="PyroPPase_GppA_Ppx"/>
</dbReference>
<reference evidence="5 6" key="1">
    <citation type="submission" date="2019-08" db="EMBL/GenBank/DDBJ databases">
        <title>Draft genome analysis of Rheinheimera tangshanensis isolated from the roots of fresh rice plants (Oryza sativa).</title>
        <authorList>
            <person name="Yu Q."/>
            <person name="Qi Y."/>
            <person name="Zhang H."/>
            <person name="Pu J."/>
        </authorList>
    </citation>
    <scope>NUCLEOTIDE SEQUENCE [LARGE SCALE GENOMIC DNA]</scope>
    <source>
        <strain evidence="5 6">JA3-B52</strain>
    </source>
</reference>
<dbReference type="CDD" id="cd24053">
    <property type="entry name" value="ASKHA_NBD_EcPPX-GppA-like"/>
    <property type="match status" value="1"/>
</dbReference>
<name>A0A5C8LYA3_9GAMM</name>
<feature type="domain" description="Ppx/GppA phosphatase N-terminal" evidence="3">
    <location>
        <begin position="32"/>
        <end position="313"/>
    </location>
</feature>